<feature type="compositionally biased region" description="Basic and acidic residues" evidence="1">
    <location>
        <begin position="157"/>
        <end position="172"/>
    </location>
</feature>
<dbReference type="Proteomes" id="UP000094455">
    <property type="component" value="Unassembled WGS sequence"/>
</dbReference>
<evidence type="ECO:0000313" key="2">
    <source>
        <dbReference type="EMBL" id="ODQ49265.1"/>
    </source>
</evidence>
<dbReference type="OrthoDB" id="10681957at2759"/>
<evidence type="ECO:0000256" key="1">
    <source>
        <dbReference type="SAM" id="MobiDB-lite"/>
    </source>
</evidence>
<proteinExistence type="predicted"/>
<feature type="region of interest" description="Disordered" evidence="1">
    <location>
        <begin position="302"/>
        <end position="351"/>
    </location>
</feature>
<keyword evidence="3" id="KW-1185">Reference proteome</keyword>
<organism evidence="2 3">
    <name type="scientific">Pichia membranifaciens NRRL Y-2026</name>
    <dbReference type="NCBI Taxonomy" id="763406"/>
    <lineage>
        <taxon>Eukaryota</taxon>
        <taxon>Fungi</taxon>
        <taxon>Dikarya</taxon>
        <taxon>Ascomycota</taxon>
        <taxon>Saccharomycotina</taxon>
        <taxon>Pichiomycetes</taxon>
        <taxon>Pichiales</taxon>
        <taxon>Pichiaceae</taxon>
        <taxon>Pichia</taxon>
    </lineage>
</organism>
<dbReference type="RefSeq" id="XP_019020378.1">
    <property type="nucleotide sequence ID" value="XM_019165137.1"/>
</dbReference>
<feature type="compositionally biased region" description="Acidic residues" evidence="1">
    <location>
        <begin position="332"/>
        <end position="351"/>
    </location>
</feature>
<gene>
    <name evidence="2" type="ORF">PICMEDRAFT_98713</name>
</gene>
<accession>A0A1E3NSZ6</accession>
<dbReference type="EMBL" id="KV454001">
    <property type="protein sequence ID" value="ODQ49265.1"/>
    <property type="molecule type" value="Genomic_DNA"/>
</dbReference>
<evidence type="ECO:0000313" key="3">
    <source>
        <dbReference type="Proteomes" id="UP000094455"/>
    </source>
</evidence>
<name>A0A1E3NSZ6_9ASCO</name>
<sequence>MSEKFYLNSDFYKISTDINEIQKTFEMIKLTDFTEIVQMERYPSNSTLLSLPLDPPRKRYRELYNKRNKLKTKSEPNLLKEAEPSKSYCGDDESCSSAKELSVHDIDKLESAEEIDLTYRSLPERALPKKISKTSHFYSKLKEGFLYKFGRHKREKEEKLDEESSRVKKPMEPPKSLLPKLLTSGTGNTNDELHRGITILSGKSYYFRNGIYLDDQRSEYQMSCPKTMQSLDKRSEIQTLILPETSMIPIRKDSQVRLKSLKYLPTSTNKSSHAGEFSESQEEGTEAIRSLSVDVASSSLNLSDANSNNFESSTNEDSMVSESNTRDRIDDTDGNSEYYDDDDQYDNDSDEYDDCEQLVESELEDGVATTTVALTGTTTRVSTVLIRSLLGTQSTSHITLLPLPLPALMLSLDQASSASNPSSTSSSGSSYCSILLSPEYLHKRTQSA</sequence>
<feature type="region of interest" description="Disordered" evidence="1">
    <location>
        <begin position="73"/>
        <end position="92"/>
    </location>
</feature>
<dbReference type="GeneID" id="30181824"/>
<feature type="compositionally biased region" description="Polar residues" evidence="1">
    <location>
        <begin position="310"/>
        <end position="323"/>
    </location>
</feature>
<feature type="region of interest" description="Disordered" evidence="1">
    <location>
        <begin position="157"/>
        <end position="187"/>
    </location>
</feature>
<dbReference type="AlphaFoldDB" id="A0A1E3NSZ6"/>
<feature type="compositionally biased region" description="Basic and acidic residues" evidence="1">
    <location>
        <begin position="73"/>
        <end position="84"/>
    </location>
</feature>
<protein>
    <submittedName>
        <fullName evidence="2">Uncharacterized protein</fullName>
    </submittedName>
</protein>
<reference evidence="2 3" key="1">
    <citation type="journal article" date="2016" name="Proc. Natl. Acad. Sci. U.S.A.">
        <title>Comparative genomics of biotechnologically important yeasts.</title>
        <authorList>
            <person name="Riley R."/>
            <person name="Haridas S."/>
            <person name="Wolfe K.H."/>
            <person name="Lopes M.R."/>
            <person name="Hittinger C.T."/>
            <person name="Goeker M."/>
            <person name="Salamov A.A."/>
            <person name="Wisecaver J.H."/>
            <person name="Long T.M."/>
            <person name="Calvey C.H."/>
            <person name="Aerts A.L."/>
            <person name="Barry K.W."/>
            <person name="Choi C."/>
            <person name="Clum A."/>
            <person name="Coughlan A.Y."/>
            <person name="Deshpande S."/>
            <person name="Douglass A.P."/>
            <person name="Hanson S.J."/>
            <person name="Klenk H.-P."/>
            <person name="LaButti K.M."/>
            <person name="Lapidus A."/>
            <person name="Lindquist E.A."/>
            <person name="Lipzen A.M."/>
            <person name="Meier-Kolthoff J.P."/>
            <person name="Ohm R.A."/>
            <person name="Otillar R.P."/>
            <person name="Pangilinan J.L."/>
            <person name="Peng Y."/>
            <person name="Rokas A."/>
            <person name="Rosa C.A."/>
            <person name="Scheuner C."/>
            <person name="Sibirny A.A."/>
            <person name="Slot J.C."/>
            <person name="Stielow J.B."/>
            <person name="Sun H."/>
            <person name="Kurtzman C.P."/>
            <person name="Blackwell M."/>
            <person name="Grigoriev I.V."/>
            <person name="Jeffries T.W."/>
        </authorList>
    </citation>
    <scope>NUCLEOTIDE SEQUENCE [LARGE SCALE GENOMIC DNA]</scope>
    <source>
        <strain evidence="2 3">NRRL Y-2026</strain>
    </source>
</reference>
<feature type="region of interest" description="Disordered" evidence="1">
    <location>
        <begin position="266"/>
        <end position="286"/>
    </location>
</feature>